<dbReference type="Proteomes" id="UP000814140">
    <property type="component" value="Unassembled WGS sequence"/>
</dbReference>
<name>A0ACB8T4D7_9AGAM</name>
<evidence type="ECO:0000313" key="1">
    <source>
        <dbReference type="EMBL" id="KAI0062971.1"/>
    </source>
</evidence>
<dbReference type="EMBL" id="MU277205">
    <property type="protein sequence ID" value="KAI0062971.1"/>
    <property type="molecule type" value="Genomic_DNA"/>
</dbReference>
<reference evidence="1" key="2">
    <citation type="journal article" date="2022" name="New Phytol.">
        <title>Evolutionary transition to the ectomycorrhizal habit in the genomes of a hyperdiverse lineage of mushroom-forming fungi.</title>
        <authorList>
            <person name="Looney B."/>
            <person name="Miyauchi S."/>
            <person name="Morin E."/>
            <person name="Drula E."/>
            <person name="Courty P.E."/>
            <person name="Kohler A."/>
            <person name="Kuo A."/>
            <person name="LaButti K."/>
            <person name="Pangilinan J."/>
            <person name="Lipzen A."/>
            <person name="Riley R."/>
            <person name="Andreopoulos W."/>
            <person name="He G."/>
            <person name="Johnson J."/>
            <person name="Nolan M."/>
            <person name="Tritt A."/>
            <person name="Barry K.W."/>
            <person name="Grigoriev I.V."/>
            <person name="Nagy L.G."/>
            <person name="Hibbett D."/>
            <person name="Henrissat B."/>
            <person name="Matheny P.B."/>
            <person name="Labbe J."/>
            <person name="Martin F.M."/>
        </authorList>
    </citation>
    <scope>NUCLEOTIDE SEQUENCE</scope>
    <source>
        <strain evidence="1">HHB10654</strain>
    </source>
</reference>
<accession>A0ACB8T4D7</accession>
<sequence length="1569" mass="175489">MGNRLREAEACHKDTSTEADLVPGLRPPRAADVMQYTPETAIHWGLARVKELERDIAGMSWSTAVGLQNPISRLKSVELKNTRIGLFGGKASTQTREDSSRVLTWGSATGVGKSYLINALLDDHILPVSCMGACTSTVTEVHYHDEPFIKAEVVFMSEDEWRAEIEVLVENDDDAPGSSCSPVDSVAWAKVHAVYPSLLMSDLINMSADEILDLDPRIRGKLGCTESLTAPNSRAFARRIADYLSNTHQPRSSPQQSINVRASGRSRFMPRTDTSPYPVIKLVKIWYKAAVLETGAVLVDVPGVSDANDARNSIAKDLLLHCDHAFLVANATRAVDDRSTRNLLGKALSAQLKNQLYDSQKITFVVTKTDSDVDPDEILLRCNARCEPEVEEMETTLSAIDDRLRTIRNPNSDDAHQVLDHDHKLNILQCSLESLEGHLRDLDDSTAVTNLAPFGFLTAQSPQVPVDSHNLETNLGGVTAISLCNVDDGEELDMSPEKLKKRIRDVKRKIASLTESQQKMDKQKQDEIINLEDKKRSIERDMKSYCSLKRSKWCISNLKNAFREELNAEAVANENIVPFCFTEVKDTGIPDLRDWCRYLAHQSRNKVVEQFFARLQALAEKVQAYLNLPSSSSLSADRRHLQALWDSESISRSGPAPGGSPLHGCIGISGRLTKYFHPILDDSIQNLRTAVDSWINSACYEGATLASNAAPGFIDAFVKDNRIRYQTFRAMLRRQGEFRHDLNEALAGPLLVAISDPWTNTFQQRYFLPMKERLMSVVKKIFQEFQASAPQSLRVKVDIQLICTTEHASSSLDDILHKVEKDLEGMQKSISRHPVHHVKAQLADTYGQAVLETGRGSYFRQRECLKDDLQDNGEAMFTTCADIVLGRLDKAVKKIRDGLDVSLSDLSQEIESELANLWLSTQPMNLTGPSTSGAITATIQKTAEDLTLWTNALNRAKSARRNQYDCEVDSETASTAMDSTKRRKSSSSSADVATSPTLPDVRDAGASLTSTLAESPPPSLPPASTRPHAISESDLPPEALARVFAWLSIIRIPLRINYWIYDENGKARDGNTDKLGWIKVTHVCRRWRKIALENPALWADITFMLGPNWTATMLQRAQNVPVRIKPRKFRKLGAEVKDYIPQNLSHIQELSLENSYEFLGPLLDAIVAPAPILEYLRLACSGTSPMPFPSTAFSGSTPRLRRLCLEGWSVPWESPIFNTVVDLEIVYPETGDHTQLLPSLPQLLDALERMSSLQHLKLECVLPVYKRPVKKKTPSGPRRVALPRLLELKLSGKVFECVQFIEALTLPPTTVLTITKLWSHGSQDDFDNIIPLLAQRCYKSEGVAHEFRTVRASLYGQDLHISGSLALGTHHNGKGARTPFSVNFVFPMEEPTTEDHALMLQKLFTGLPLSHMKVLEITSFDRDLQFAVEHWLTMLRSLENLEELEVSDVGGMLLCEALVVDVEDYLENASWASRSTKIRAKRPENVFLPHLKSLTLDRIDFRAKFWDGVSVFHMRLIALLKARKKWEVPLKQLDLNKCDIIPSWARKLTDVVDEVLWDGLDDGVSGKWL</sequence>
<evidence type="ECO:0000313" key="2">
    <source>
        <dbReference type="Proteomes" id="UP000814140"/>
    </source>
</evidence>
<keyword evidence="2" id="KW-1185">Reference proteome</keyword>
<proteinExistence type="predicted"/>
<comment type="caution">
    <text evidence="1">The sequence shown here is derived from an EMBL/GenBank/DDBJ whole genome shotgun (WGS) entry which is preliminary data.</text>
</comment>
<gene>
    <name evidence="1" type="ORF">BV25DRAFT_1915708</name>
</gene>
<organism evidence="1 2">
    <name type="scientific">Artomyces pyxidatus</name>
    <dbReference type="NCBI Taxonomy" id="48021"/>
    <lineage>
        <taxon>Eukaryota</taxon>
        <taxon>Fungi</taxon>
        <taxon>Dikarya</taxon>
        <taxon>Basidiomycota</taxon>
        <taxon>Agaricomycotina</taxon>
        <taxon>Agaricomycetes</taxon>
        <taxon>Russulales</taxon>
        <taxon>Auriscalpiaceae</taxon>
        <taxon>Artomyces</taxon>
    </lineage>
</organism>
<reference evidence="1" key="1">
    <citation type="submission" date="2021-03" db="EMBL/GenBank/DDBJ databases">
        <authorList>
            <consortium name="DOE Joint Genome Institute"/>
            <person name="Ahrendt S."/>
            <person name="Looney B.P."/>
            <person name="Miyauchi S."/>
            <person name="Morin E."/>
            <person name="Drula E."/>
            <person name="Courty P.E."/>
            <person name="Chicoki N."/>
            <person name="Fauchery L."/>
            <person name="Kohler A."/>
            <person name="Kuo A."/>
            <person name="Labutti K."/>
            <person name="Pangilinan J."/>
            <person name="Lipzen A."/>
            <person name="Riley R."/>
            <person name="Andreopoulos W."/>
            <person name="He G."/>
            <person name="Johnson J."/>
            <person name="Barry K.W."/>
            <person name="Grigoriev I.V."/>
            <person name="Nagy L."/>
            <person name="Hibbett D."/>
            <person name="Henrissat B."/>
            <person name="Matheny P.B."/>
            <person name="Labbe J."/>
            <person name="Martin F."/>
        </authorList>
    </citation>
    <scope>NUCLEOTIDE SEQUENCE</scope>
    <source>
        <strain evidence="1">HHB10654</strain>
    </source>
</reference>
<protein>
    <submittedName>
        <fullName evidence="1">Uncharacterized protein</fullName>
    </submittedName>
</protein>